<sequence>MKNILLITLSMILFSCSNYQIPDSPTFSAASSWAIMPMINNANTPMAAEKAEQLVATQLYAKGIRTIRYPATNNTDLRSVLDSSVKQQNAQAWLANQSVDYVITGSIEEWHYKSGLDGEPAVGLTLEIQSAKTGEVRWRASGSRVGWGRESITGTGQVVIEKLLDGIVVTQP</sequence>
<dbReference type="EMBL" id="JXOK01000009">
    <property type="protein sequence ID" value="KIN11977.1"/>
    <property type="molecule type" value="Genomic_DNA"/>
</dbReference>
<evidence type="ECO:0000313" key="3">
    <source>
        <dbReference type="Proteomes" id="UP000031977"/>
    </source>
</evidence>
<keyword evidence="3" id="KW-1185">Reference proteome</keyword>
<evidence type="ECO:0000256" key="1">
    <source>
        <dbReference type="SAM" id="SignalP"/>
    </source>
</evidence>
<feature type="chain" id="PRO_5002178967" evidence="1">
    <location>
        <begin position="21"/>
        <end position="172"/>
    </location>
</feature>
<protein>
    <submittedName>
        <fullName evidence="2">Lipoprotein</fullName>
    </submittedName>
</protein>
<dbReference type="PROSITE" id="PS51257">
    <property type="entry name" value="PROKAR_LIPOPROTEIN"/>
    <property type="match status" value="1"/>
</dbReference>
<reference evidence="2 3" key="1">
    <citation type="submission" date="2015-01" db="EMBL/GenBank/DDBJ databases">
        <title>Draft genome of Vibrio mytili type strain CAIM 528.</title>
        <authorList>
            <person name="Gonzalez-Castillo A."/>
            <person name="Gomez-Gil B."/>
            <person name="Enciso-Ibarra J."/>
        </authorList>
    </citation>
    <scope>NUCLEOTIDE SEQUENCE [LARGE SCALE GENOMIC DNA]</scope>
    <source>
        <strain evidence="2 3">CAIM 528</strain>
    </source>
</reference>
<dbReference type="STRING" id="50718.SU60_04220"/>
<dbReference type="RefSeq" id="WP_041154468.1">
    <property type="nucleotide sequence ID" value="NZ_CBCRVP010000021.1"/>
</dbReference>
<comment type="caution">
    <text evidence="2">The sequence shown here is derived from an EMBL/GenBank/DDBJ whole genome shotgun (WGS) entry which is preliminary data.</text>
</comment>
<accession>A0A0C3ICC4</accession>
<evidence type="ECO:0000313" key="2">
    <source>
        <dbReference type="EMBL" id="KIN11977.1"/>
    </source>
</evidence>
<proteinExistence type="predicted"/>
<dbReference type="AlphaFoldDB" id="A0A0C3ICC4"/>
<gene>
    <name evidence="2" type="ORF">SU60_04220</name>
</gene>
<keyword evidence="2" id="KW-0449">Lipoprotein</keyword>
<name>A0A0C3ICC4_9VIBR</name>
<dbReference type="Proteomes" id="UP000031977">
    <property type="component" value="Unassembled WGS sequence"/>
</dbReference>
<feature type="signal peptide" evidence="1">
    <location>
        <begin position="1"/>
        <end position="20"/>
    </location>
</feature>
<organism evidence="2 3">
    <name type="scientific">Vibrio mytili</name>
    <dbReference type="NCBI Taxonomy" id="50718"/>
    <lineage>
        <taxon>Bacteria</taxon>
        <taxon>Pseudomonadati</taxon>
        <taxon>Pseudomonadota</taxon>
        <taxon>Gammaproteobacteria</taxon>
        <taxon>Vibrionales</taxon>
        <taxon>Vibrionaceae</taxon>
        <taxon>Vibrio</taxon>
    </lineage>
</organism>
<dbReference type="Gene3D" id="3.40.50.10610">
    <property type="entry name" value="ABC-type transport auxiliary lipoprotein component"/>
    <property type="match status" value="1"/>
</dbReference>
<keyword evidence="1" id="KW-0732">Signal</keyword>
<dbReference type="OrthoDB" id="9791579at2"/>